<evidence type="ECO:0000313" key="3">
    <source>
        <dbReference type="Proteomes" id="UP001501444"/>
    </source>
</evidence>
<accession>A0ABN3GQ72</accession>
<name>A0ABN3GQ72_9ACTN</name>
<feature type="signal peptide" evidence="1">
    <location>
        <begin position="1"/>
        <end position="24"/>
    </location>
</feature>
<dbReference type="Proteomes" id="UP001501444">
    <property type="component" value="Unassembled WGS sequence"/>
</dbReference>
<feature type="chain" id="PRO_5045041207" evidence="1">
    <location>
        <begin position="25"/>
        <end position="608"/>
    </location>
</feature>
<dbReference type="RefSeq" id="WP_344615063.1">
    <property type="nucleotide sequence ID" value="NZ_BAAARV010000043.1"/>
</dbReference>
<evidence type="ECO:0000256" key="1">
    <source>
        <dbReference type="SAM" id="SignalP"/>
    </source>
</evidence>
<proteinExistence type="predicted"/>
<evidence type="ECO:0000313" key="2">
    <source>
        <dbReference type="EMBL" id="GAA2358040.1"/>
    </source>
</evidence>
<comment type="caution">
    <text evidence="2">The sequence shown here is derived from an EMBL/GenBank/DDBJ whole genome shotgun (WGS) entry which is preliminary data.</text>
</comment>
<sequence length="608" mass="63552">MHRIRFFARSLLPVAVLAAIPVLAAAPAASGAVTAQAARTASGPELLAKAAPDECFAGIGQPYPAGPPCQEGKAKVNQSYVWGLAQSGDRVWFGTGANVQCLTLGTSLAQTTPTQNNDYVCEYGSSQLGNQLSQKIGGLGGNLGTLGSSLGSLSGAGNLAAGLGDWRAPKVYVYQTSTGKLTDKTADINNASSNDSLRLNTTVGMRAAGAYNGVVLLGGPGLLGINLFAFDSNSGKYLGSTSLNQYGNIRHFVVADGALYAGVGIGPEGQGGGAVLRWTGNKSNPFKFTAVGYLPSQVADLVVHQGRIFVTTWPSAGGSTKATAAGLWMSAPLANGQPGLTKDDATSWRQVWGVSQYEPDPVVAKTYGLGSLASYGGYLYWGTMHVPLQATAAMVKQYKPANDQQGALAVVNTQRTASIFRAANFDKGRPTVDLLYGAAQLPAYDPKANNGAGAWHLASTGYKPKWGAAGFGNAYNNYTWSMVVAGGSLYVGTMDWGQISQYSPAKALPGVRAAFGTPDPKTYGADLWAFDSPQSPARPVNTTGLGNYFNYGVRNMVTDGTAIYLGMANPMNLRTDKGDNVPEGGWELIRLRTNGNIRPAAHRLSRGY</sequence>
<dbReference type="EMBL" id="BAAARV010000043">
    <property type="protein sequence ID" value="GAA2358040.1"/>
    <property type="molecule type" value="Genomic_DNA"/>
</dbReference>
<organism evidence="2 3">
    <name type="scientific">Dactylosporangium salmoneum</name>
    <dbReference type="NCBI Taxonomy" id="53361"/>
    <lineage>
        <taxon>Bacteria</taxon>
        <taxon>Bacillati</taxon>
        <taxon>Actinomycetota</taxon>
        <taxon>Actinomycetes</taxon>
        <taxon>Micromonosporales</taxon>
        <taxon>Micromonosporaceae</taxon>
        <taxon>Dactylosporangium</taxon>
    </lineage>
</organism>
<keyword evidence="3" id="KW-1185">Reference proteome</keyword>
<gene>
    <name evidence="2" type="ORF">GCM10010170_051490</name>
</gene>
<keyword evidence="1" id="KW-0732">Signal</keyword>
<protein>
    <submittedName>
        <fullName evidence="2">Uncharacterized protein</fullName>
    </submittedName>
</protein>
<reference evidence="2 3" key="1">
    <citation type="journal article" date="2019" name="Int. J. Syst. Evol. Microbiol.">
        <title>The Global Catalogue of Microorganisms (GCM) 10K type strain sequencing project: providing services to taxonomists for standard genome sequencing and annotation.</title>
        <authorList>
            <consortium name="The Broad Institute Genomics Platform"/>
            <consortium name="The Broad Institute Genome Sequencing Center for Infectious Disease"/>
            <person name="Wu L."/>
            <person name="Ma J."/>
        </authorList>
    </citation>
    <scope>NUCLEOTIDE SEQUENCE [LARGE SCALE GENOMIC DNA]</scope>
    <source>
        <strain evidence="2 3">JCM 3272</strain>
    </source>
</reference>